<evidence type="ECO:0000313" key="2">
    <source>
        <dbReference type="WBParaSite" id="ES5_v2.g14098.t1"/>
    </source>
</evidence>
<protein>
    <submittedName>
        <fullName evidence="2">Uncharacterized protein</fullName>
    </submittedName>
</protein>
<proteinExistence type="predicted"/>
<evidence type="ECO:0000313" key="1">
    <source>
        <dbReference type="Proteomes" id="UP000887579"/>
    </source>
</evidence>
<dbReference type="WBParaSite" id="ES5_v2.g14098.t1">
    <property type="protein sequence ID" value="ES5_v2.g14098.t1"/>
    <property type="gene ID" value="ES5_v2.g14098"/>
</dbReference>
<reference evidence="2" key="1">
    <citation type="submission" date="2022-11" db="UniProtKB">
        <authorList>
            <consortium name="WormBaseParasite"/>
        </authorList>
    </citation>
    <scope>IDENTIFICATION</scope>
</reference>
<organism evidence="1 2">
    <name type="scientific">Panagrolaimus sp. ES5</name>
    <dbReference type="NCBI Taxonomy" id="591445"/>
    <lineage>
        <taxon>Eukaryota</taxon>
        <taxon>Metazoa</taxon>
        <taxon>Ecdysozoa</taxon>
        <taxon>Nematoda</taxon>
        <taxon>Chromadorea</taxon>
        <taxon>Rhabditida</taxon>
        <taxon>Tylenchina</taxon>
        <taxon>Panagrolaimomorpha</taxon>
        <taxon>Panagrolaimoidea</taxon>
        <taxon>Panagrolaimidae</taxon>
        <taxon>Panagrolaimus</taxon>
    </lineage>
</organism>
<sequence>MQNPHIEYDIGHFYTPLSVDEMAKLNDYVQQIIDAGVTKYPPPFISFQGQSEEQFEALWLLSDQFNFGENNTESET</sequence>
<dbReference type="Proteomes" id="UP000887579">
    <property type="component" value="Unplaced"/>
</dbReference>
<accession>A0AC34FBB2</accession>
<name>A0AC34FBB2_9BILA</name>